<dbReference type="PRINTS" id="PR00081">
    <property type="entry name" value="GDHRDH"/>
</dbReference>
<dbReference type="PANTHER" id="PTHR43391">
    <property type="entry name" value="RETINOL DEHYDROGENASE-RELATED"/>
    <property type="match status" value="1"/>
</dbReference>
<evidence type="ECO:0000313" key="4">
    <source>
        <dbReference type="EMBL" id="CAB9508272.1"/>
    </source>
</evidence>
<name>A0A9N8HD10_9STRA</name>
<dbReference type="InterPro" id="IPR002347">
    <property type="entry name" value="SDR_fam"/>
</dbReference>
<evidence type="ECO:0000313" key="5">
    <source>
        <dbReference type="Proteomes" id="UP001153069"/>
    </source>
</evidence>
<organism evidence="4 5">
    <name type="scientific">Seminavis robusta</name>
    <dbReference type="NCBI Taxonomy" id="568900"/>
    <lineage>
        <taxon>Eukaryota</taxon>
        <taxon>Sar</taxon>
        <taxon>Stramenopiles</taxon>
        <taxon>Ochrophyta</taxon>
        <taxon>Bacillariophyta</taxon>
        <taxon>Bacillariophyceae</taxon>
        <taxon>Bacillariophycidae</taxon>
        <taxon>Naviculales</taxon>
        <taxon>Naviculaceae</taxon>
        <taxon>Seminavis</taxon>
    </lineage>
</organism>
<dbReference type="PANTHER" id="PTHR43391:SF26">
    <property type="entry name" value="BLL7251 PROTEIN"/>
    <property type="match status" value="1"/>
</dbReference>
<dbReference type="Pfam" id="PF00106">
    <property type="entry name" value="adh_short"/>
    <property type="match status" value="1"/>
</dbReference>
<dbReference type="InterPro" id="IPR036291">
    <property type="entry name" value="NAD(P)-bd_dom_sf"/>
</dbReference>
<gene>
    <name evidence="4" type="ORF">SEMRO_340_G121320.1</name>
</gene>
<dbReference type="Gene3D" id="3.40.50.720">
    <property type="entry name" value="NAD(P)-binding Rossmann-like Domain"/>
    <property type="match status" value="1"/>
</dbReference>
<keyword evidence="2" id="KW-0560">Oxidoreductase</keyword>
<dbReference type="InterPro" id="IPR020904">
    <property type="entry name" value="Sc_DH/Rdtase_CS"/>
</dbReference>
<dbReference type="Proteomes" id="UP001153069">
    <property type="component" value="Unassembled WGS sequence"/>
</dbReference>
<feature type="region of interest" description="Disordered" evidence="3">
    <location>
        <begin position="283"/>
        <end position="307"/>
    </location>
</feature>
<dbReference type="EMBL" id="CAICTM010000339">
    <property type="protein sequence ID" value="CAB9508272.1"/>
    <property type="molecule type" value="Genomic_DNA"/>
</dbReference>
<comment type="similarity">
    <text evidence="1">Belongs to the short-chain dehydrogenases/reductases (SDR) family.</text>
</comment>
<reference evidence="4" key="1">
    <citation type="submission" date="2020-06" db="EMBL/GenBank/DDBJ databases">
        <authorList>
            <consortium name="Plant Systems Biology data submission"/>
        </authorList>
    </citation>
    <scope>NUCLEOTIDE SEQUENCE</scope>
    <source>
        <strain evidence="4">D6</strain>
    </source>
</reference>
<dbReference type="GO" id="GO:0016491">
    <property type="term" value="F:oxidoreductase activity"/>
    <property type="evidence" value="ECO:0007669"/>
    <property type="project" value="UniProtKB-KW"/>
</dbReference>
<dbReference type="OrthoDB" id="10253736at2759"/>
<evidence type="ECO:0000256" key="2">
    <source>
        <dbReference type="ARBA" id="ARBA00023002"/>
    </source>
</evidence>
<comment type="caution">
    <text evidence="4">The sequence shown here is derived from an EMBL/GenBank/DDBJ whole genome shotgun (WGS) entry which is preliminary data.</text>
</comment>
<keyword evidence="5" id="KW-1185">Reference proteome</keyword>
<accession>A0A9N8HD10</accession>
<evidence type="ECO:0000256" key="1">
    <source>
        <dbReference type="ARBA" id="ARBA00006484"/>
    </source>
</evidence>
<proteinExistence type="inferred from homology"/>
<dbReference type="PROSITE" id="PS00061">
    <property type="entry name" value="ADH_SHORT"/>
    <property type="match status" value="1"/>
</dbReference>
<sequence length="307" mass="32863">MSSSSSASAVVPVPVLSFSDKVVVVTGGGSGIGKALCDAFVEAGAGVGVALDLPHKLSSTSNGRVWSLPCDVTCPSQVSQTIQSIKNRTHNKIDIYCSNAGILVPSDDATNDSCVKHGVEEWNRILQVNLISHITALTCLLPDWERGIGDGHFCVTASAAGLLTMVGDASYGVSKAAAVSFCEHVQIAHSPSVKVHCLCPQAVSHTNLMPITNTDSSSHNTNAAMTDGALSPQEVACATLQGIQNNDFFIFPHTTVPKYVLRKAQNHKRWIQGMQRMRNTLFPQQQQQQQQQDEDSGTKLLLQRSKL</sequence>
<evidence type="ECO:0000256" key="3">
    <source>
        <dbReference type="SAM" id="MobiDB-lite"/>
    </source>
</evidence>
<dbReference type="CDD" id="cd05233">
    <property type="entry name" value="SDR_c"/>
    <property type="match status" value="1"/>
</dbReference>
<protein>
    <submittedName>
        <fullName evidence="4">KR domain</fullName>
    </submittedName>
</protein>
<dbReference type="SUPFAM" id="SSF51735">
    <property type="entry name" value="NAD(P)-binding Rossmann-fold domains"/>
    <property type="match status" value="1"/>
</dbReference>
<dbReference type="AlphaFoldDB" id="A0A9N8HD10"/>